<organism evidence="3 4">
    <name type="scientific">Crenobacter cavernae</name>
    <dbReference type="NCBI Taxonomy" id="2290923"/>
    <lineage>
        <taxon>Bacteria</taxon>
        <taxon>Pseudomonadati</taxon>
        <taxon>Pseudomonadota</taxon>
        <taxon>Betaproteobacteria</taxon>
        <taxon>Neisseriales</taxon>
        <taxon>Neisseriaceae</taxon>
        <taxon>Crenobacter</taxon>
    </lineage>
</organism>
<protein>
    <submittedName>
        <fullName evidence="3">DUF4399 domain-containing protein</fullName>
    </submittedName>
</protein>
<keyword evidence="4" id="KW-1185">Reference proteome</keyword>
<evidence type="ECO:0000259" key="2">
    <source>
        <dbReference type="Pfam" id="PF14347"/>
    </source>
</evidence>
<feature type="domain" description="DUF4399" evidence="2">
    <location>
        <begin position="46"/>
        <end position="135"/>
    </location>
</feature>
<dbReference type="Proteomes" id="UP000290682">
    <property type="component" value="Unassembled WGS sequence"/>
</dbReference>
<comment type="caution">
    <text evidence="3">The sequence shown here is derived from an EMBL/GenBank/DDBJ whole genome shotgun (WGS) entry which is preliminary data.</text>
</comment>
<proteinExistence type="predicted"/>
<dbReference type="RefSeq" id="WP_129212687.1">
    <property type="nucleotide sequence ID" value="NZ_REGR01000006.1"/>
</dbReference>
<dbReference type="Pfam" id="PF14347">
    <property type="entry name" value="DUF4399"/>
    <property type="match status" value="1"/>
</dbReference>
<dbReference type="InterPro" id="IPR025512">
    <property type="entry name" value="DUF4399"/>
</dbReference>
<gene>
    <name evidence="3" type="ORF">EBB06_08010</name>
</gene>
<evidence type="ECO:0000313" key="3">
    <source>
        <dbReference type="EMBL" id="RXZ43811.1"/>
    </source>
</evidence>
<reference evidence="3 4" key="1">
    <citation type="submission" date="2018-10" db="EMBL/GenBank/DDBJ databases">
        <title>Draft genome of Fastidiocella sp. strain 375T, a bacterium isolated from a karstic cave dripping water.</title>
        <authorList>
            <person name="Coelho C."/>
            <person name="Verissimo A."/>
            <person name="Tiago I."/>
        </authorList>
    </citation>
    <scope>NUCLEOTIDE SEQUENCE [LARGE SCALE GENOMIC DNA]</scope>
    <source>
        <strain evidence="3 4">CAVE-375</strain>
    </source>
</reference>
<feature type="chain" id="PRO_5046878362" evidence="1">
    <location>
        <begin position="22"/>
        <end position="136"/>
    </location>
</feature>
<evidence type="ECO:0000313" key="4">
    <source>
        <dbReference type="Proteomes" id="UP000290682"/>
    </source>
</evidence>
<keyword evidence="1" id="KW-0732">Signal</keyword>
<dbReference type="EMBL" id="REGR01000006">
    <property type="protein sequence ID" value="RXZ43811.1"/>
    <property type="molecule type" value="Genomic_DNA"/>
</dbReference>
<sequence length="136" mass="14549">MRTIALALCLGAWLASGMVSAAGRIYGRVYFVEPDNGATVQSPFKVRFGVEGLRIAPAGDATPGTGHHHLIIDGDPVPQKEGVPSDERHLHFSKGQKETELALPPGEHTLTLQFADGAHRSYGPELSSSIKVRVKP</sequence>
<accession>A0ABY0FCG5</accession>
<evidence type="ECO:0000256" key="1">
    <source>
        <dbReference type="SAM" id="SignalP"/>
    </source>
</evidence>
<feature type="signal peptide" evidence="1">
    <location>
        <begin position="1"/>
        <end position="21"/>
    </location>
</feature>
<name>A0ABY0FCG5_9NEIS</name>